<keyword evidence="1" id="KW-1133">Transmembrane helix</keyword>
<organism evidence="2 3">
    <name type="scientific">Cellulomonas phragmiteti</name>
    <dbReference type="NCBI Taxonomy" id="478780"/>
    <lineage>
        <taxon>Bacteria</taxon>
        <taxon>Bacillati</taxon>
        <taxon>Actinomycetota</taxon>
        <taxon>Actinomycetes</taxon>
        <taxon>Micrococcales</taxon>
        <taxon>Cellulomonadaceae</taxon>
        <taxon>Cellulomonas</taxon>
    </lineage>
</organism>
<keyword evidence="3" id="KW-1185">Reference proteome</keyword>
<evidence type="ECO:0000313" key="3">
    <source>
        <dbReference type="Proteomes" id="UP000614741"/>
    </source>
</evidence>
<evidence type="ECO:0000256" key="1">
    <source>
        <dbReference type="SAM" id="Phobius"/>
    </source>
</evidence>
<feature type="transmembrane region" description="Helical" evidence="1">
    <location>
        <begin position="219"/>
        <end position="238"/>
    </location>
</feature>
<gene>
    <name evidence="2" type="ORF">Cph01nite_25760</name>
</gene>
<proteinExistence type="predicted"/>
<reference evidence="2 3" key="1">
    <citation type="submission" date="2021-01" db="EMBL/GenBank/DDBJ databases">
        <title>Whole genome shotgun sequence of Cellulomonas phragmiteti NBRC 110785.</title>
        <authorList>
            <person name="Komaki H."/>
            <person name="Tamura T."/>
        </authorList>
    </citation>
    <scope>NUCLEOTIDE SEQUENCE [LARGE SCALE GENOMIC DNA]</scope>
    <source>
        <strain evidence="2 3">NBRC 110785</strain>
    </source>
</reference>
<sequence length="248" mass="25423">MTAVPLAAPPRRRGPVAHTAARIGRVNLLYLAWFWAVVAPSFAVVTLVLARIGGSVDAAVILYSRHGAIWFPFAQAIALVATYLPVHAAAGMTRRTFARATLVVAVGTGLAYAAVLSALAALERELHHAAGWGWRVTDALLASEVSPPGLLLADLALTCVVANVSGLLVGAAYQRLGGWWGTLALPLTAGPVVAVLTLLGGVGDGGPPGRLSWAAATPALLGSLLVVTVVAAAYAAVVTRTPVRPVTR</sequence>
<feature type="transmembrane region" description="Helical" evidence="1">
    <location>
        <begin position="102"/>
        <end position="122"/>
    </location>
</feature>
<accession>A0ABQ4DN99</accession>
<feature type="transmembrane region" description="Helical" evidence="1">
    <location>
        <begin position="28"/>
        <end position="49"/>
    </location>
</feature>
<dbReference type="RefSeq" id="WP_203674837.1">
    <property type="nucleotide sequence ID" value="NZ_BONP01000015.1"/>
</dbReference>
<keyword evidence="1" id="KW-0472">Membrane</keyword>
<comment type="caution">
    <text evidence="2">The sequence shown here is derived from an EMBL/GenBank/DDBJ whole genome shotgun (WGS) entry which is preliminary data.</text>
</comment>
<keyword evidence="1" id="KW-0812">Transmembrane</keyword>
<dbReference type="EMBL" id="BONP01000015">
    <property type="protein sequence ID" value="GIG40814.1"/>
    <property type="molecule type" value="Genomic_DNA"/>
</dbReference>
<protein>
    <submittedName>
        <fullName evidence="2">Uncharacterized protein</fullName>
    </submittedName>
</protein>
<evidence type="ECO:0000313" key="2">
    <source>
        <dbReference type="EMBL" id="GIG40814.1"/>
    </source>
</evidence>
<feature type="transmembrane region" description="Helical" evidence="1">
    <location>
        <begin position="150"/>
        <end position="173"/>
    </location>
</feature>
<name>A0ABQ4DN99_9CELL</name>
<feature type="transmembrane region" description="Helical" evidence="1">
    <location>
        <begin position="69"/>
        <end position="90"/>
    </location>
</feature>
<feature type="transmembrane region" description="Helical" evidence="1">
    <location>
        <begin position="180"/>
        <end position="199"/>
    </location>
</feature>
<dbReference type="Proteomes" id="UP000614741">
    <property type="component" value="Unassembled WGS sequence"/>
</dbReference>